<gene>
    <name evidence="1" type="ORF">LCGC14_0414220</name>
</gene>
<proteinExistence type="predicted"/>
<dbReference type="EMBL" id="LAZR01000369">
    <property type="protein sequence ID" value="KKN72136.1"/>
    <property type="molecule type" value="Genomic_DNA"/>
</dbReference>
<dbReference type="Pfam" id="PF24072">
    <property type="entry name" value="T7_gp14"/>
    <property type="match status" value="1"/>
</dbReference>
<comment type="caution">
    <text evidence="1">The sequence shown here is derived from an EMBL/GenBank/DDBJ whole genome shotgun (WGS) entry which is preliminary data.</text>
</comment>
<evidence type="ECO:0000313" key="1">
    <source>
        <dbReference type="EMBL" id="KKN72136.1"/>
    </source>
</evidence>
<name>A0A0F9VEX8_9ZZZZ</name>
<protein>
    <submittedName>
        <fullName evidence="1">Uncharacterized protein</fullName>
    </submittedName>
</protein>
<dbReference type="InterPro" id="IPR038996">
    <property type="entry name" value="Gp14"/>
</dbReference>
<sequence>MCEPITIMAAAGLAMSAAGSGVAAYGQIRAGQAAKAQAEFQADVARNNAITFRAAADDTYDRGEEFETQFRLQAEDLKGQQRAAFASNGILLGEGTALTVLEDTAQLTELDALTIRNNVERQAVGLLSQGNSFLAQSALFSNVAASASGAARLGAFSTLLGGEANTAFQTVAFKQSGVF</sequence>
<organism evidence="1">
    <name type="scientific">marine sediment metagenome</name>
    <dbReference type="NCBI Taxonomy" id="412755"/>
    <lineage>
        <taxon>unclassified sequences</taxon>
        <taxon>metagenomes</taxon>
        <taxon>ecological metagenomes</taxon>
    </lineage>
</organism>
<dbReference type="AlphaFoldDB" id="A0A0F9VEX8"/>
<accession>A0A0F9VEX8</accession>
<reference evidence="1" key="1">
    <citation type="journal article" date="2015" name="Nature">
        <title>Complex archaea that bridge the gap between prokaryotes and eukaryotes.</title>
        <authorList>
            <person name="Spang A."/>
            <person name="Saw J.H."/>
            <person name="Jorgensen S.L."/>
            <person name="Zaremba-Niedzwiedzka K."/>
            <person name="Martijn J."/>
            <person name="Lind A.E."/>
            <person name="van Eijk R."/>
            <person name="Schleper C."/>
            <person name="Guy L."/>
            <person name="Ettema T.J."/>
        </authorList>
    </citation>
    <scope>NUCLEOTIDE SEQUENCE</scope>
</reference>